<dbReference type="InterPro" id="IPR039261">
    <property type="entry name" value="FNR_nucleotide-bd"/>
</dbReference>
<dbReference type="RefSeq" id="WP_137342510.1">
    <property type="nucleotide sequence ID" value="NZ_BSQH01000015.1"/>
</dbReference>
<evidence type="ECO:0000313" key="3">
    <source>
        <dbReference type="Proteomes" id="UP000304900"/>
    </source>
</evidence>
<dbReference type="PRINTS" id="PR00410">
    <property type="entry name" value="PHEHYDRXLASE"/>
</dbReference>
<comment type="caution">
    <text evidence="2">The sequence shown here is derived from an EMBL/GenBank/DDBJ whole genome shotgun (WGS) entry which is preliminary data.</text>
</comment>
<dbReference type="PANTHER" id="PTHR47354:SF5">
    <property type="entry name" value="PROTEIN RFBI"/>
    <property type="match status" value="1"/>
</dbReference>
<dbReference type="InterPro" id="IPR050415">
    <property type="entry name" value="MRET"/>
</dbReference>
<dbReference type="InterPro" id="IPR017938">
    <property type="entry name" value="Riboflavin_synthase-like_b-brl"/>
</dbReference>
<dbReference type="EMBL" id="SZVO01000012">
    <property type="protein sequence ID" value="TKT89373.1"/>
    <property type="molecule type" value="Genomic_DNA"/>
</dbReference>
<dbReference type="OrthoDB" id="9789468at2"/>
<keyword evidence="3" id="KW-1185">Reference proteome</keyword>
<dbReference type="Proteomes" id="UP000304900">
    <property type="component" value="Unassembled WGS sequence"/>
</dbReference>
<dbReference type="Pfam" id="PF00970">
    <property type="entry name" value="FAD_binding_6"/>
    <property type="match status" value="1"/>
</dbReference>
<dbReference type="PANTHER" id="PTHR47354">
    <property type="entry name" value="NADH OXIDOREDUCTASE HCR"/>
    <property type="match status" value="1"/>
</dbReference>
<organism evidence="2 3">
    <name type="scientific">Dyadobacter frigoris</name>
    <dbReference type="NCBI Taxonomy" id="2576211"/>
    <lineage>
        <taxon>Bacteria</taxon>
        <taxon>Pseudomonadati</taxon>
        <taxon>Bacteroidota</taxon>
        <taxon>Cytophagia</taxon>
        <taxon>Cytophagales</taxon>
        <taxon>Spirosomataceae</taxon>
        <taxon>Dyadobacter</taxon>
    </lineage>
</organism>
<dbReference type="Pfam" id="PF00175">
    <property type="entry name" value="NAD_binding_1"/>
    <property type="match status" value="1"/>
</dbReference>
<proteinExistence type="predicted"/>
<evidence type="ECO:0000259" key="1">
    <source>
        <dbReference type="PROSITE" id="PS51384"/>
    </source>
</evidence>
<reference evidence="2 3" key="1">
    <citation type="submission" date="2019-05" db="EMBL/GenBank/DDBJ databases">
        <title>Dyadobacter AR-3-8 sp. nov., isolated from arctic soil.</title>
        <authorList>
            <person name="Chaudhary D.K."/>
        </authorList>
    </citation>
    <scope>NUCLEOTIDE SEQUENCE [LARGE SCALE GENOMIC DNA]</scope>
    <source>
        <strain evidence="2 3">AR-3-8</strain>
    </source>
</reference>
<protein>
    <submittedName>
        <fullName evidence="2">Flavodoxin reductase</fullName>
    </submittedName>
</protein>
<feature type="domain" description="FAD-binding FR-type" evidence="1">
    <location>
        <begin position="1"/>
        <end position="102"/>
    </location>
</feature>
<name>A0A4V6BII7_9BACT</name>
<dbReference type="SUPFAM" id="SSF63380">
    <property type="entry name" value="Riboflavin synthase domain-like"/>
    <property type="match status" value="1"/>
</dbReference>
<dbReference type="InterPro" id="IPR017927">
    <property type="entry name" value="FAD-bd_FR_type"/>
</dbReference>
<dbReference type="GO" id="GO:0016491">
    <property type="term" value="F:oxidoreductase activity"/>
    <property type="evidence" value="ECO:0007669"/>
    <property type="project" value="InterPro"/>
</dbReference>
<evidence type="ECO:0000313" key="2">
    <source>
        <dbReference type="EMBL" id="TKT89373.1"/>
    </source>
</evidence>
<dbReference type="PROSITE" id="PS51384">
    <property type="entry name" value="FAD_FR"/>
    <property type="match status" value="1"/>
</dbReference>
<dbReference type="InterPro" id="IPR008333">
    <property type="entry name" value="Cbr1-like_FAD-bd_dom"/>
</dbReference>
<sequence>MADYQVKVIAVKNVTHNVHAFTIEKPAGFTYTPGQATDLSILKENREKEKRPFTFTSLPDSETLEFTIKSYTDHDGVTNQLTQIKPGDSFEISDSWGAIAYRGEGVFLAGGAGITPFIAIFRDLYSQNKVGLNRLFFSNKTVSDIILKDEFEKMLGDRFFNLISSEGAEGFYHGRIDKKFLQSKIRDFSQPFYVCGPDAFTSSILSDLEELGAKAESLVFEK</sequence>
<dbReference type="InterPro" id="IPR001433">
    <property type="entry name" value="OxRdtase_FAD/NAD-bd"/>
</dbReference>
<gene>
    <name evidence="2" type="ORF">FDK13_23785</name>
</gene>
<accession>A0A4V6BII7</accession>
<dbReference type="CDD" id="cd06196">
    <property type="entry name" value="FNR_like_1"/>
    <property type="match status" value="1"/>
</dbReference>
<dbReference type="Gene3D" id="3.40.50.80">
    <property type="entry name" value="Nucleotide-binding domain of ferredoxin-NADP reductase (FNR) module"/>
    <property type="match status" value="1"/>
</dbReference>
<dbReference type="Gene3D" id="2.40.30.10">
    <property type="entry name" value="Translation factors"/>
    <property type="match status" value="1"/>
</dbReference>
<dbReference type="SUPFAM" id="SSF52343">
    <property type="entry name" value="Ferredoxin reductase-like, C-terminal NADP-linked domain"/>
    <property type="match status" value="1"/>
</dbReference>
<dbReference type="AlphaFoldDB" id="A0A4V6BII7"/>